<keyword evidence="2" id="KW-0964">Secreted</keyword>
<comment type="caution">
    <text evidence="8">The sequence shown here is derived from an EMBL/GenBank/DDBJ whole genome shotgun (WGS) entry which is preliminary data.</text>
</comment>
<evidence type="ECO:0000313" key="8">
    <source>
        <dbReference type="EMBL" id="OWK38679.1"/>
    </source>
</evidence>
<keyword evidence="4" id="KW-0677">Repeat</keyword>
<keyword evidence="9" id="KW-1185">Reference proteome</keyword>
<dbReference type="SUPFAM" id="SSF117074">
    <property type="entry name" value="Hypothetical protein PA1324"/>
    <property type="match status" value="3"/>
</dbReference>
<feature type="domain" description="SD-repeat containing protein B" evidence="7">
    <location>
        <begin position="332"/>
        <end position="404"/>
    </location>
</feature>
<evidence type="ECO:0000313" key="9">
    <source>
        <dbReference type="Proteomes" id="UP000214646"/>
    </source>
</evidence>
<keyword evidence="5" id="KW-0325">Glycoprotein</keyword>
<protein>
    <submittedName>
        <fullName evidence="8">Ribose ABC transport system, periplasmic ribose-binding protein RbsB</fullName>
    </submittedName>
</protein>
<gene>
    <name evidence="8" type="ORF">FRUB_07799</name>
</gene>
<evidence type="ECO:0000256" key="6">
    <source>
        <dbReference type="SAM" id="MobiDB-lite"/>
    </source>
</evidence>
<dbReference type="Pfam" id="PF17210">
    <property type="entry name" value="SdrD_B"/>
    <property type="match status" value="3"/>
</dbReference>
<dbReference type="Proteomes" id="UP000214646">
    <property type="component" value="Unassembled WGS sequence"/>
</dbReference>
<dbReference type="GO" id="GO:0030246">
    <property type="term" value="F:carbohydrate binding"/>
    <property type="evidence" value="ECO:0007669"/>
    <property type="project" value="InterPro"/>
</dbReference>
<dbReference type="Gene3D" id="2.60.40.10">
    <property type="entry name" value="Immunoglobulins"/>
    <property type="match status" value="4"/>
</dbReference>
<accession>A0A225DN81</accession>
<dbReference type="InterPro" id="IPR013784">
    <property type="entry name" value="Carb-bd-like_fold"/>
</dbReference>
<proteinExistence type="predicted"/>
<dbReference type="EMBL" id="NIDE01000014">
    <property type="protein sequence ID" value="OWK38679.1"/>
    <property type="molecule type" value="Genomic_DNA"/>
</dbReference>
<dbReference type="AlphaFoldDB" id="A0A225DN81"/>
<reference evidence="9" key="1">
    <citation type="submission" date="2017-06" db="EMBL/GenBank/DDBJ databases">
        <title>Genome analysis of Fimbriiglobus ruber SP5, the first member of the order Planctomycetales with confirmed chitinolytic capability.</title>
        <authorList>
            <person name="Ravin N.V."/>
            <person name="Rakitin A.L."/>
            <person name="Ivanova A.A."/>
            <person name="Beletsky A.V."/>
            <person name="Kulichevskaya I.S."/>
            <person name="Mardanov A.V."/>
            <person name="Dedysh S.N."/>
        </authorList>
    </citation>
    <scope>NUCLEOTIDE SEQUENCE [LARGE SCALE GENOMIC DNA]</scope>
    <source>
        <strain evidence="9">SP5</strain>
    </source>
</reference>
<dbReference type="Pfam" id="PF13620">
    <property type="entry name" value="CarboxypepD_reg"/>
    <property type="match status" value="1"/>
</dbReference>
<dbReference type="SUPFAM" id="SSF49452">
    <property type="entry name" value="Starch-binding domain-like"/>
    <property type="match status" value="1"/>
</dbReference>
<dbReference type="OrthoDB" id="344301at2"/>
<feature type="domain" description="SD-repeat containing protein B" evidence="7">
    <location>
        <begin position="38"/>
        <end position="105"/>
    </location>
</feature>
<dbReference type="InterPro" id="IPR013519">
    <property type="entry name" value="Int_alpha_beta-p"/>
</dbReference>
<dbReference type="InterPro" id="IPR013517">
    <property type="entry name" value="FG-GAP"/>
</dbReference>
<dbReference type="InterPro" id="IPR028994">
    <property type="entry name" value="Integrin_alpha_N"/>
</dbReference>
<keyword evidence="3" id="KW-0732">Signal</keyword>
<organism evidence="8 9">
    <name type="scientific">Fimbriiglobus ruber</name>
    <dbReference type="NCBI Taxonomy" id="1908690"/>
    <lineage>
        <taxon>Bacteria</taxon>
        <taxon>Pseudomonadati</taxon>
        <taxon>Planctomycetota</taxon>
        <taxon>Planctomycetia</taxon>
        <taxon>Gemmatales</taxon>
        <taxon>Gemmataceae</taxon>
        <taxon>Fimbriiglobus</taxon>
    </lineage>
</organism>
<evidence type="ECO:0000259" key="7">
    <source>
        <dbReference type="Pfam" id="PF17210"/>
    </source>
</evidence>
<dbReference type="SUPFAM" id="SSF69318">
    <property type="entry name" value="Integrin alpha N-terminal domain"/>
    <property type="match status" value="1"/>
</dbReference>
<dbReference type="PANTHER" id="PTHR23303">
    <property type="entry name" value="CARBOXYPEPTIDASE REGULATORY REGION-CONTAINING"/>
    <property type="match status" value="1"/>
</dbReference>
<dbReference type="GO" id="GO:0005576">
    <property type="term" value="C:extracellular region"/>
    <property type="evidence" value="ECO:0007669"/>
    <property type="project" value="UniProtKB-SubCell"/>
</dbReference>
<evidence type="ECO:0000256" key="2">
    <source>
        <dbReference type="ARBA" id="ARBA00022525"/>
    </source>
</evidence>
<dbReference type="Gene3D" id="2.130.10.130">
    <property type="entry name" value="Integrin alpha, N-terminal"/>
    <property type="match status" value="2"/>
</dbReference>
<evidence type="ECO:0000256" key="3">
    <source>
        <dbReference type="ARBA" id="ARBA00022729"/>
    </source>
</evidence>
<feature type="region of interest" description="Disordered" evidence="6">
    <location>
        <begin position="1"/>
        <end position="23"/>
    </location>
</feature>
<evidence type="ECO:0000256" key="5">
    <source>
        <dbReference type="ARBA" id="ARBA00023180"/>
    </source>
</evidence>
<dbReference type="Pfam" id="PF13517">
    <property type="entry name" value="FG-GAP_3"/>
    <property type="match status" value="2"/>
</dbReference>
<dbReference type="RefSeq" id="WP_088258421.1">
    <property type="nucleotide sequence ID" value="NZ_NIDE01000014.1"/>
</dbReference>
<evidence type="ECO:0000256" key="4">
    <source>
        <dbReference type="ARBA" id="ARBA00022737"/>
    </source>
</evidence>
<dbReference type="InterPro" id="IPR033764">
    <property type="entry name" value="Sdr_B"/>
</dbReference>
<sequence length="762" mass="76002">MARLGPRHSDKTPKTPVRSPRPELLHLEDRSTPSTLSGTIFADENSNLVQDAGEPGLANVSVTLANSATGAASSIMTTTDANGNFSFANLPDGTYTVTVVPTPSTTPVGPTTRTVTIAGQDVSGINLGLLPNGKITGTAYADLNGNGSLDPTEPGIAGIAVSLTQPNGTVVSTTTTAADGTFSFSGLPDGVYHVSFAAPVNYTPTSTAAMSVTIQGGNTETGENLGFKPSTSITGVVNANGATTLTPVAGAVVTLELNGSTSNELTTTTNSTGTYYFANVPTGTDTVSVAAQQGTTFNTADGSNSQSVTVAANSTGTANFTLSYPGWVSGSLFNDLNGNGVQDPGEVNITPVRVQVDLFGNGVLQDVTPRIMGDGSFTIAGLSDGTHEIVITPPSGYTATTQTRETFTIKNGSAATITPIGIRIAPGAQVAIGSGTGSGAVVYNFTTDTSGGLTETSGLSVAPTGSATGTRVLMADVNGDGIPDLVTATGPGETAMIHVYDGKTGAELVPGGIQVFENGFSGGLNIAAGDFNGDGKADIVVAADTGGGPRIQILNISAFLPGAAAGTPKVLADFMGIADPSFRGGTRVAVGDLNGDGTPDLVVAAGTGGGPRVAIFDGTSLTPGSTPKRLVADFFAFESSLRNGAVVAVGDINGDGHADLIAAAGPGGAPRVEVFDGTGILANQGANASQLADFFVNNDTTSRNGTQITVKDVDGDGKGDIVVSSGGTVYVYTGKNLAANPTDPDVNVTLAPFGGASSLNVG</sequence>
<name>A0A225DN81_9BACT</name>
<comment type="subcellular location">
    <subcellularLocation>
        <location evidence="1">Secreted</location>
    </subcellularLocation>
</comment>
<dbReference type="InterPro" id="IPR051417">
    <property type="entry name" value="SDr/BOS_complex"/>
</dbReference>
<evidence type="ECO:0000256" key="1">
    <source>
        <dbReference type="ARBA" id="ARBA00004613"/>
    </source>
</evidence>
<dbReference type="InterPro" id="IPR013783">
    <property type="entry name" value="Ig-like_fold"/>
</dbReference>
<feature type="domain" description="SD-repeat containing protein B" evidence="7">
    <location>
        <begin position="137"/>
        <end position="209"/>
    </location>
</feature>
<dbReference type="SMART" id="SM00191">
    <property type="entry name" value="Int_alpha"/>
    <property type="match status" value="4"/>
</dbReference>